<dbReference type="RefSeq" id="WP_316431815.1">
    <property type="nucleotide sequence ID" value="NZ_CP053586.1"/>
</dbReference>
<feature type="transmembrane region" description="Helical" evidence="1">
    <location>
        <begin position="36"/>
        <end position="53"/>
    </location>
</feature>
<protein>
    <submittedName>
        <fullName evidence="2">Uncharacterized protein</fullName>
    </submittedName>
</protein>
<proteinExistence type="predicted"/>
<organism evidence="2">
    <name type="scientific">Leptolyngbya sp. NK1-12</name>
    <dbReference type="NCBI Taxonomy" id="2547451"/>
    <lineage>
        <taxon>Bacteria</taxon>
        <taxon>Bacillati</taxon>
        <taxon>Cyanobacteriota</taxon>
        <taxon>Cyanophyceae</taxon>
        <taxon>Leptolyngbyales</taxon>
        <taxon>Leptolyngbyaceae</taxon>
        <taxon>Leptolyngbya group</taxon>
        <taxon>Leptolyngbya</taxon>
    </lineage>
</organism>
<accession>A0AA96WIA7</accession>
<keyword evidence="1" id="KW-0812">Transmembrane</keyword>
<evidence type="ECO:0000256" key="1">
    <source>
        <dbReference type="SAM" id="Phobius"/>
    </source>
</evidence>
<reference evidence="2" key="1">
    <citation type="submission" date="2020-05" db="EMBL/GenBank/DDBJ databases">
        <authorList>
            <person name="Zhu T."/>
            <person name="Keshari N."/>
            <person name="Lu X."/>
        </authorList>
    </citation>
    <scope>NUCLEOTIDE SEQUENCE</scope>
    <source>
        <strain evidence="2">NK1-12</strain>
    </source>
</reference>
<dbReference type="EMBL" id="CP053586">
    <property type="protein sequence ID" value="WNZ25654.1"/>
    <property type="molecule type" value="Genomic_DNA"/>
</dbReference>
<gene>
    <name evidence="2" type="ORF">HJG54_24330</name>
</gene>
<dbReference type="AlphaFoldDB" id="A0AA96WIA7"/>
<evidence type="ECO:0000313" key="2">
    <source>
        <dbReference type="EMBL" id="WNZ25654.1"/>
    </source>
</evidence>
<keyword evidence="1" id="KW-0472">Membrane</keyword>
<sequence length="68" mass="7469">MDLVLIVATVIVAGLIFSLLVRVVRAALGTLITLGLVLLALQFLFGISFNDIWQEMAQLWRSLEQAIA</sequence>
<name>A0AA96WIA7_9CYAN</name>
<keyword evidence="1" id="KW-1133">Transmembrane helix</keyword>